<feature type="region of interest" description="Disordered" evidence="2">
    <location>
        <begin position="26"/>
        <end position="52"/>
    </location>
</feature>
<accession>A0ABT7Y7E9</accession>
<protein>
    <recommendedName>
        <fullName evidence="5">Type IV pilus biogenesis protein PilP</fullName>
    </recommendedName>
</protein>
<sequence length="272" mass="29027">MSDKKKLILLGVLIVALVAGFILTSPDNTPPPPPRPAPTPAASSLPNEDEKSVVGVQEEHAEPQIVEKIIIKDPDVLTIEDLPTLSLRDRTYLRNLVEEEQKRHELAMAKIEAELTKAQAETAQNRVESGDLTGLTGGSVPASLAGTGVQMAQTVETTTPVEDSPPEITPDMVFRGINVRSMASSVDGAPSVWLSVDGGLMTAVRGKSFGTFIVEDITDSSIIIHHTPTGFMRSIGLNAVQFNPRSVEPTPEPSIIPNSVEEVRANNASARG</sequence>
<gene>
    <name evidence="3" type="ORF">QWJ08_21670</name>
</gene>
<keyword evidence="1" id="KW-0175">Coiled coil</keyword>
<evidence type="ECO:0000256" key="2">
    <source>
        <dbReference type="SAM" id="MobiDB-lite"/>
    </source>
</evidence>
<name>A0ABT7Y7E9_9VIBR</name>
<feature type="coiled-coil region" evidence="1">
    <location>
        <begin position="94"/>
        <end position="126"/>
    </location>
</feature>
<evidence type="ECO:0000313" key="3">
    <source>
        <dbReference type="EMBL" id="MDN2483968.1"/>
    </source>
</evidence>
<comment type="caution">
    <text evidence="3">The sequence shown here is derived from an EMBL/GenBank/DDBJ whole genome shotgun (WGS) entry which is preliminary data.</text>
</comment>
<proteinExistence type="predicted"/>
<evidence type="ECO:0000256" key="1">
    <source>
        <dbReference type="SAM" id="Coils"/>
    </source>
</evidence>
<organism evidence="3 4">
    <name type="scientific">Vibrio agarivorans</name>
    <dbReference type="NCBI Taxonomy" id="153622"/>
    <lineage>
        <taxon>Bacteria</taxon>
        <taxon>Pseudomonadati</taxon>
        <taxon>Pseudomonadota</taxon>
        <taxon>Gammaproteobacteria</taxon>
        <taxon>Vibrionales</taxon>
        <taxon>Vibrionaceae</taxon>
        <taxon>Vibrio</taxon>
    </lineage>
</organism>
<dbReference type="EMBL" id="JAUEOZ010000003">
    <property type="protein sequence ID" value="MDN2483968.1"/>
    <property type="molecule type" value="Genomic_DNA"/>
</dbReference>
<reference evidence="3" key="1">
    <citation type="submission" date="2024-05" db="EMBL/GenBank/DDBJ databases">
        <title>Genome Sequences of Four Agar- Degrading Marine Bacteria.</title>
        <authorList>
            <person name="Phillips E.K."/>
            <person name="Shaffer J.C."/>
            <person name="Henson M.W."/>
            <person name="Temperton B."/>
            <person name="Thrash C.J."/>
            <person name="Martin M.O."/>
        </authorList>
    </citation>
    <scope>NUCLEOTIDE SEQUENCE</scope>
    <source>
        <strain evidence="3">EKP203</strain>
    </source>
</reference>
<feature type="compositionally biased region" description="Pro residues" evidence="2">
    <location>
        <begin position="28"/>
        <end position="39"/>
    </location>
</feature>
<evidence type="ECO:0000313" key="4">
    <source>
        <dbReference type="Proteomes" id="UP001169719"/>
    </source>
</evidence>
<keyword evidence="4" id="KW-1185">Reference proteome</keyword>
<dbReference type="RefSeq" id="WP_289964152.1">
    <property type="nucleotide sequence ID" value="NZ_JAUEOZ010000003.1"/>
</dbReference>
<evidence type="ECO:0008006" key="5">
    <source>
        <dbReference type="Google" id="ProtNLM"/>
    </source>
</evidence>
<dbReference type="Proteomes" id="UP001169719">
    <property type="component" value="Unassembled WGS sequence"/>
</dbReference>